<proteinExistence type="predicted"/>
<dbReference type="InterPro" id="IPR036465">
    <property type="entry name" value="vWFA_dom_sf"/>
</dbReference>
<dbReference type="Proteomes" id="UP000661193">
    <property type="component" value="Unassembled WGS sequence"/>
</dbReference>
<dbReference type="RefSeq" id="WP_203223209.1">
    <property type="nucleotide sequence ID" value="NZ_JAETXL010000007.1"/>
</dbReference>
<dbReference type="InterPro" id="IPR002035">
    <property type="entry name" value="VWF_A"/>
</dbReference>
<accession>A0ABS1UR44</accession>
<dbReference type="SUPFAM" id="SSF53300">
    <property type="entry name" value="vWA-like"/>
    <property type="match status" value="1"/>
</dbReference>
<organism evidence="2 3">
    <name type="scientific">Micromonospora fiedleri</name>
    <dbReference type="NCBI Taxonomy" id="1157498"/>
    <lineage>
        <taxon>Bacteria</taxon>
        <taxon>Bacillati</taxon>
        <taxon>Actinomycetota</taxon>
        <taxon>Actinomycetes</taxon>
        <taxon>Micromonosporales</taxon>
        <taxon>Micromonosporaceae</taxon>
        <taxon>Micromonospora</taxon>
    </lineage>
</organism>
<dbReference type="PANTHER" id="PTHR30632">
    <property type="entry name" value="MOLYBDATE-BINDING PERIPLASMIC PROTEIN"/>
    <property type="match status" value="1"/>
</dbReference>
<dbReference type="Pfam" id="PF13768">
    <property type="entry name" value="VWA_3"/>
    <property type="match status" value="1"/>
</dbReference>
<dbReference type="PANTHER" id="PTHR30632:SF0">
    <property type="entry name" value="SULFATE-BINDING PROTEIN"/>
    <property type="match status" value="1"/>
</dbReference>
<dbReference type="Pfam" id="PF13531">
    <property type="entry name" value="SBP_bac_11"/>
    <property type="match status" value="1"/>
</dbReference>
<reference evidence="2 3" key="1">
    <citation type="submission" date="2021-01" db="EMBL/GenBank/DDBJ databases">
        <title>Genome sequencing of Micromonospora fiedleri MG-37.</title>
        <authorList>
            <person name="Moreland P.E.J."/>
            <person name="Stach J.E.M."/>
        </authorList>
    </citation>
    <scope>NUCLEOTIDE SEQUENCE [LARGE SCALE GENOMIC DNA]</scope>
    <source>
        <strain evidence="2 3">MG-37</strain>
    </source>
</reference>
<dbReference type="SUPFAM" id="SSF53850">
    <property type="entry name" value="Periplasmic binding protein-like II"/>
    <property type="match status" value="1"/>
</dbReference>
<evidence type="ECO:0000313" key="3">
    <source>
        <dbReference type="Proteomes" id="UP000661193"/>
    </source>
</evidence>
<dbReference type="InterPro" id="IPR050682">
    <property type="entry name" value="ModA/WtpA"/>
</dbReference>
<gene>
    <name evidence="2" type="ORF">JMF97_21850</name>
</gene>
<comment type="caution">
    <text evidence="2">The sequence shown here is derived from an EMBL/GenBank/DDBJ whole genome shotgun (WGS) entry which is preliminary data.</text>
</comment>
<dbReference type="SMART" id="SM00327">
    <property type="entry name" value="VWA"/>
    <property type="match status" value="1"/>
</dbReference>
<protein>
    <submittedName>
        <fullName evidence="2">Substrate-binding domain-containing protein</fullName>
    </submittedName>
</protein>
<dbReference type="EMBL" id="JAETXL010000007">
    <property type="protein sequence ID" value="MBL6278807.1"/>
    <property type="molecule type" value="Genomic_DNA"/>
</dbReference>
<name>A0ABS1UR44_9ACTN</name>
<feature type="domain" description="VWFA" evidence="1">
    <location>
        <begin position="354"/>
        <end position="544"/>
    </location>
</feature>
<dbReference type="Gene3D" id="3.40.50.410">
    <property type="entry name" value="von Willebrand factor, type A domain"/>
    <property type="match status" value="1"/>
</dbReference>
<evidence type="ECO:0000313" key="2">
    <source>
        <dbReference type="EMBL" id="MBL6278807.1"/>
    </source>
</evidence>
<sequence length="556" mass="58799">MEADRRAPTRGALSHRSPVVLLSAALVVLLAGWAAVAYVRADRGTPTCVEQVRLRVAAAPVIAPALDRVARANAGNQPCVSVEVQARPSAAVARELAEGADVADAWLPESTFWLRRARAAGAFEVPAAGTSVASTPVVLAVTERIARRSGWPAKPLTWKSLVGTKARPVQVGLPDPAADPAGAGALLGVRVLADDNKDSAATVAATLRRLATRTFSPAEQASTLTPGRDLPGRVDVVAASEQAVLEHNALTPSGKLVAAYPEIAVPWLDLPYVVLPAAQARARDAAARLLTELLTATSRDIFVGHGFRTASGFPPAMPNDDRLRADERRPVPLPAEETVTDVLTGWSGVQRSARILTLLDVSGSMAAQVPGGGTRLDATVRAAEEGAALLLDNSELGVWAFATNLDGERDHQEILPVAPLGAQRDRLAEALAAVRVEPQGGTGLYDSTLAAYRDARRNWTPGRINLVLVMTDGRNEDDDSIGRTALLAELKRMQEPRRPLPIIFIGLGGAIDPEELEAIAKVTGGRVFVTAQPSGMRRIFFSALADLSCLPPECRR</sequence>
<keyword evidence="3" id="KW-1185">Reference proteome</keyword>
<dbReference type="PROSITE" id="PS50234">
    <property type="entry name" value="VWFA"/>
    <property type="match status" value="1"/>
</dbReference>
<evidence type="ECO:0000259" key="1">
    <source>
        <dbReference type="PROSITE" id="PS50234"/>
    </source>
</evidence>